<feature type="signal peptide" evidence="3">
    <location>
        <begin position="1"/>
        <end position="21"/>
    </location>
</feature>
<dbReference type="AlphaFoldDB" id="A0A927C6A5"/>
<comment type="caution">
    <text evidence="4">The sequence shown here is derived from an EMBL/GenBank/DDBJ whole genome shotgun (WGS) entry which is preliminary data.</text>
</comment>
<evidence type="ECO:0000256" key="3">
    <source>
        <dbReference type="SAM" id="SignalP"/>
    </source>
</evidence>
<dbReference type="PANTHER" id="PTHR43649:SF29">
    <property type="entry name" value="OSMOPROTECTIVE COMPOUNDS-BINDING PROTEIN GGTB"/>
    <property type="match status" value="1"/>
</dbReference>
<protein>
    <submittedName>
        <fullName evidence="4">Extracellular solute-binding protein</fullName>
    </submittedName>
</protein>
<dbReference type="Gene3D" id="3.40.190.10">
    <property type="entry name" value="Periplasmic binding protein-like II"/>
    <property type="match status" value="1"/>
</dbReference>
<dbReference type="InterPro" id="IPR050490">
    <property type="entry name" value="Bact_solute-bd_prot1"/>
</dbReference>
<dbReference type="PANTHER" id="PTHR43649">
    <property type="entry name" value="ARABINOSE-BINDING PROTEIN-RELATED"/>
    <property type="match status" value="1"/>
</dbReference>
<evidence type="ECO:0000256" key="2">
    <source>
        <dbReference type="ARBA" id="ARBA00022448"/>
    </source>
</evidence>
<dbReference type="EMBL" id="JACXJA010000003">
    <property type="protein sequence ID" value="MBD2860797.1"/>
    <property type="molecule type" value="Genomic_DNA"/>
</dbReference>
<keyword evidence="2" id="KW-0813">Transport</keyword>
<comment type="similarity">
    <text evidence="1">Belongs to the bacterial solute-binding protein 1 family.</text>
</comment>
<organism evidence="4 5">
    <name type="scientific">Paenibacillus oceani</name>
    <dbReference type="NCBI Taxonomy" id="2772510"/>
    <lineage>
        <taxon>Bacteria</taxon>
        <taxon>Bacillati</taxon>
        <taxon>Bacillota</taxon>
        <taxon>Bacilli</taxon>
        <taxon>Bacillales</taxon>
        <taxon>Paenibacillaceae</taxon>
        <taxon>Paenibacillus</taxon>
    </lineage>
</organism>
<proteinExistence type="inferred from homology"/>
<evidence type="ECO:0000256" key="1">
    <source>
        <dbReference type="ARBA" id="ARBA00008520"/>
    </source>
</evidence>
<dbReference type="Pfam" id="PF01547">
    <property type="entry name" value="SBP_bac_1"/>
    <property type="match status" value="1"/>
</dbReference>
<dbReference type="PROSITE" id="PS51257">
    <property type="entry name" value="PROKAR_LIPOPROTEIN"/>
    <property type="match status" value="1"/>
</dbReference>
<dbReference type="InterPro" id="IPR006059">
    <property type="entry name" value="SBP"/>
</dbReference>
<feature type="chain" id="PRO_5039302009" evidence="3">
    <location>
        <begin position="22"/>
        <end position="454"/>
    </location>
</feature>
<evidence type="ECO:0000313" key="5">
    <source>
        <dbReference type="Proteomes" id="UP000639396"/>
    </source>
</evidence>
<name>A0A927C6A5_9BACL</name>
<sequence length="454" mass="49977">MRKKRLLALTAGMAAALLLLAGCKSSPTVAPPAQPPPADSEKGSLKIVYFTEDQFKTDYGNFFKKHHPDIDIQIIPALVSNGRKMTPVESSVLMDQKPDIVSASLLSDLSQSGKLLDLEQLMKQDQMEQNQFSSTALEAIRVNYGGGSSLVALSPSFQTAALYYNKAIFDRLNIPYPTSDMSWRSVLQLAERVARVEDGKPLYGLEYFGTPNTLMSNYIAGTGAESRSSDGRKAQYTLEANKRATNEFIDAVRNGAIYVPPESIPNGLKIKEHTLLRNKFAAGEAAMRIDNPSLIGTQKQIASGVPEFPAFPLSIVTDPINPQKPGQSIHVQVGDLFGIVSSSPNTKTAWQFIKFLIGPEMAAELEKTKPRVLSIRTDASKTRDGYHLEAFYSRKPLQNPSRSPVSVQTSMEIAAIATQEFNNMIYGRRNVTEGLQTIQDQVQKLLDQEFADKK</sequence>
<accession>A0A927C6A5</accession>
<keyword evidence="5" id="KW-1185">Reference proteome</keyword>
<gene>
    <name evidence="4" type="ORF">IDH45_02210</name>
</gene>
<evidence type="ECO:0000313" key="4">
    <source>
        <dbReference type="EMBL" id="MBD2860797.1"/>
    </source>
</evidence>
<dbReference type="RefSeq" id="WP_190924250.1">
    <property type="nucleotide sequence ID" value="NZ_JACXJA010000003.1"/>
</dbReference>
<keyword evidence="3" id="KW-0732">Signal</keyword>
<dbReference type="SUPFAM" id="SSF53850">
    <property type="entry name" value="Periplasmic binding protein-like II"/>
    <property type="match status" value="1"/>
</dbReference>
<reference evidence="4" key="1">
    <citation type="submission" date="2020-09" db="EMBL/GenBank/DDBJ databases">
        <title>A novel bacterium of genus Paenibacillus, isolated from South China Sea.</title>
        <authorList>
            <person name="Huang H."/>
            <person name="Mo K."/>
            <person name="Hu Y."/>
        </authorList>
    </citation>
    <scope>NUCLEOTIDE SEQUENCE</scope>
    <source>
        <strain evidence="4">IB182363</strain>
    </source>
</reference>
<dbReference type="Proteomes" id="UP000639396">
    <property type="component" value="Unassembled WGS sequence"/>
</dbReference>